<dbReference type="Proteomes" id="UP000094801">
    <property type="component" value="Unassembled WGS sequence"/>
</dbReference>
<dbReference type="InterPro" id="IPR039699">
    <property type="entry name" value="Ribosomal_uL30"/>
</dbReference>
<dbReference type="SUPFAM" id="SSF55129">
    <property type="entry name" value="Ribosomal protein L30p/L7e"/>
    <property type="match status" value="1"/>
</dbReference>
<protein>
    <recommendedName>
        <fullName evidence="3">Large ribosomal subunit protein uL30-like ferredoxin-like fold domain-containing protein</fullName>
    </recommendedName>
</protein>
<name>A0A1E4SVU2_9ASCO</name>
<evidence type="ECO:0000256" key="1">
    <source>
        <dbReference type="ARBA" id="ARBA00007594"/>
    </source>
</evidence>
<keyword evidence="5" id="KW-1185">Reference proteome</keyword>
<reference evidence="5" key="1">
    <citation type="submission" date="2016-04" db="EMBL/GenBank/DDBJ databases">
        <title>Comparative genomics of biotechnologically important yeasts.</title>
        <authorList>
            <consortium name="DOE Joint Genome Institute"/>
            <person name="Riley R."/>
            <person name="Haridas S."/>
            <person name="Wolfe K.H."/>
            <person name="Lopes M.R."/>
            <person name="Hittinger C.T."/>
            <person name="Goker M."/>
            <person name="Salamov A."/>
            <person name="Wisecaver J."/>
            <person name="Long T.M."/>
            <person name="Aerts A.L."/>
            <person name="Barry K."/>
            <person name="Choi C."/>
            <person name="Clum A."/>
            <person name="Coughlan A.Y."/>
            <person name="Deshpande S."/>
            <person name="Douglass A.P."/>
            <person name="Hanson S.J."/>
            <person name="Klenk H.-P."/>
            <person name="Labutti K."/>
            <person name="Lapidus A."/>
            <person name="Lindquist E."/>
            <person name="Lipzen A."/>
            <person name="Meier-Kolthoff J.P."/>
            <person name="Ohm R.A."/>
            <person name="Otillar R.P."/>
            <person name="Pangilinan J."/>
            <person name="Peng Y."/>
            <person name="Rokas A."/>
            <person name="Rosa C.A."/>
            <person name="Scheuner C."/>
            <person name="Sibirny A.A."/>
            <person name="Slot J.C."/>
            <person name="Stielow J.B."/>
            <person name="Sun H."/>
            <person name="Kurtzman C.P."/>
            <person name="Blackwell M."/>
            <person name="Grigoriev I.V."/>
            <person name="Jeffries T.W."/>
        </authorList>
    </citation>
    <scope>NUCLEOTIDE SEQUENCE [LARGE SCALE GENOMIC DNA]</scope>
    <source>
        <strain evidence="5">NRRL YB-2248</strain>
    </source>
</reference>
<dbReference type="Gene3D" id="3.30.1390.20">
    <property type="entry name" value="Ribosomal protein L30, ferredoxin-like fold domain"/>
    <property type="match status" value="1"/>
</dbReference>
<dbReference type="InterPro" id="IPR016082">
    <property type="entry name" value="Ribosomal_uL30_ferredoxin-like"/>
</dbReference>
<dbReference type="OrthoDB" id="28644at2759"/>
<evidence type="ECO:0000313" key="4">
    <source>
        <dbReference type="EMBL" id="ODV83623.1"/>
    </source>
</evidence>
<accession>A0A1E4SVU2</accession>
<evidence type="ECO:0000259" key="3">
    <source>
        <dbReference type="Pfam" id="PF00327"/>
    </source>
</evidence>
<dbReference type="PANTHER" id="PTHR11524">
    <property type="entry name" value="60S RIBOSOMAL PROTEIN L7"/>
    <property type="match status" value="1"/>
</dbReference>
<proteinExistence type="inferred from homology"/>
<evidence type="ECO:0000313" key="5">
    <source>
        <dbReference type="Proteomes" id="UP000094801"/>
    </source>
</evidence>
<dbReference type="GO" id="GO:0000463">
    <property type="term" value="P:maturation of LSU-rRNA from tricistronic rRNA transcript (SSU-rRNA, 5.8S rRNA, LSU-rRNA)"/>
    <property type="evidence" value="ECO:0007669"/>
    <property type="project" value="TreeGrafter"/>
</dbReference>
<comment type="similarity">
    <text evidence="1">Belongs to the universal ribosomal protein uL30 family.</text>
</comment>
<dbReference type="InterPro" id="IPR036919">
    <property type="entry name" value="Ribo_uL30_ferredoxin-like_sf"/>
</dbReference>
<dbReference type="GO" id="GO:0003723">
    <property type="term" value="F:RNA binding"/>
    <property type="evidence" value="ECO:0007669"/>
    <property type="project" value="TreeGrafter"/>
</dbReference>
<dbReference type="Gene3D" id="1.10.15.30">
    <property type="match status" value="1"/>
</dbReference>
<dbReference type="EMBL" id="KV453862">
    <property type="protein sequence ID" value="ODV83623.1"/>
    <property type="molecule type" value="Genomic_DNA"/>
</dbReference>
<dbReference type="InterPro" id="IPR035808">
    <property type="entry name" value="Ribosomal_uL30_euk_arc"/>
</dbReference>
<gene>
    <name evidence="4" type="ORF">CANARDRAFT_29848</name>
</gene>
<feature type="domain" description="Large ribosomal subunit protein uL30-like ferredoxin-like fold" evidence="3">
    <location>
        <begin position="97"/>
        <end position="148"/>
    </location>
</feature>
<feature type="compositionally biased region" description="Basic and acidic residues" evidence="2">
    <location>
        <begin position="22"/>
        <end position="41"/>
    </location>
</feature>
<evidence type="ECO:0000256" key="2">
    <source>
        <dbReference type="SAM" id="MobiDB-lite"/>
    </source>
</evidence>
<dbReference type="PANTHER" id="PTHR11524:SF26">
    <property type="entry name" value="RIBOSOME BIOGENESIS PROTEIN RLP7"/>
    <property type="match status" value="1"/>
</dbReference>
<dbReference type="AlphaFoldDB" id="A0A1E4SVU2"/>
<dbReference type="CDD" id="cd01657">
    <property type="entry name" value="Ribosomal_L7_archeal_euk"/>
    <property type="match status" value="1"/>
</dbReference>
<sequence>MAEVTEKLNSNPEILLKKRKNADRLRLEKQEQAKKRSDEQKRRKLEKRKAKFIRAETLVAKHRSTEREQYRIKRISDNEKNKIIHDEVNESDEKLQFIVRIPGPHGAKVPSKAKKVLGLLRLEHVYDGTFIKANSAVKPLLRLINPYIVIGSPSLSTVRNLIQKRANVEITQQDGSKKIIPLNDNNLIEEALGHENILCTEDLIHEIITVGTNFKSCIKFLHPFKLNPPVHGWGPLSKLKRLELREGKPTINYASNAQLSEVDIDQFIQEQI</sequence>
<dbReference type="Pfam" id="PF00327">
    <property type="entry name" value="Ribosomal_L30"/>
    <property type="match status" value="1"/>
</dbReference>
<dbReference type="GO" id="GO:0003735">
    <property type="term" value="F:structural constituent of ribosome"/>
    <property type="evidence" value="ECO:0007669"/>
    <property type="project" value="TreeGrafter"/>
</dbReference>
<feature type="region of interest" description="Disordered" evidence="2">
    <location>
        <begin position="1"/>
        <end position="47"/>
    </location>
</feature>
<dbReference type="STRING" id="983967.A0A1E4SVU2"/>
<dbReference type="GO" id="GO:0022625">
    <property type="term" value="C:cytosolic large ribosomal subunit"/>
    <property type="evidence" value="ECO:0007669"/>
    <property type="project" value="TreeGrafter"/>
</dbReference>
<organism evidence="4 5">
    <name type="scientific">[Candida] arabinofermentans NRRL YB-2248</name>
    <dbReference type="NCBI Taxonomy" id="983967"/>
    <lineage>
        <taxon>Eukaryota</taxon>
        <taxon>Fungi</taxon>
        <taxon>Dikarya</taxon>
        <taxon>Ascomycota</taxon>
        <taxon>Saccharomycotina</taxon>
        <taxon>Pichiomycetes</taxon>
        <taxon>Pichiales</taxon>
        <taxon>Pichiaceae</taxon>
        <taxon>Ogataea</taxon>
        <taxon>Ogataea/Candida clade</taxon>
    </lineage>
</organism>